<dbReference type="RefSeq" id="WP_275468510.1">
    <property type="nucleotide sequence ID" value="NZ_CP110232.1"/>
</dbReference>
<keyword evidence="1" id="KW-1133">Transmembrane helix</keyword>
<dbReference type="AlphaFoldDB" id="A0AAF0CTL4"/>
<proteinExistence type="predicted"/>
<evidence type="ECO:0000313" key="3">
    <source>
        <dbReference type="Proteomes" id="UP001179647"/>
    </source>
</evidence>
<dbReference type="KEGG" id="vie:OL234_06880"/>
<feature type="transmembrane region" description="Helical" evidence="1">
    <location>
        <begin position="98"/>
        <end position="126"/>
    </location>
</feature>
<protein>
    <submittedName>
        <fullName evidence="2">ABC transporter permease</fullName>
    </submittedName>
</protein>
<organism evidence="2 3">
    <name type="scientific">Vagococcus intermedius</name>
    <dbReference type="NCBI Taxonomy" id="2991418"/>
    <lineage>
        <taxon>Bacteria</taxon>
        <taxon>Bacillati</taxon>
        <taxon>Bacillota</taxon>
        <taxon>Bacilli</taxon>
        <taxon>Lactobacillales</taxon>
        <taxon>Enterococcaceae</taxon>
        <taxon>Vagococcus</taxon>
    </lineage>
</organism>
<feature type="transmembrane region" description="Helical" evidence="1">
    <location>
        <begin position="57"/>
        <end position="78"/>
    </location>
</feature>
<keyword evidence="1" id="KW-0472">Membrane</keyword>
<sequence>MTRFGYQLQLTFKRLILRNLKFFFFNLILPLIFYLLFTKIMTIDMPKEALVVWKENYLISMMLYSMLLSAVISISNTLHDDNTQHFTLFIELTPAPKIYYYFSTLLVFICMSSLSTLGLGLFGILVNHVSFSLLSWAFLIFILPIIASPMMLIGIMISFSGSSNVINLLSNLIVFPTAILSGL</sequence>
<dbReference type="Proteomes" id="UP001179647">
    <property type="component" value="Chromosome"/>
</dbReference>
<keyword evidence="1" id="KW-0812">Transmembrane</keyword>
<keyword evidence="3" id="KW-1185">Reference proteome</keyword>
<dbReference type="EMBL" id="CP110232">
    <property type="protein sequence ID" value="WEG72708.1"/>
    <property type="molecule type" value="Genomic_DNA"/>
</dbReference>
<feature type="transmembrane region" description="Helical" evidence="1">
    <location>
        <begin position="133"/>
        <end position="159"/>
    </location>
</feature>
<accession>A0AAF0CTL4</accession>
<evidence type="ECO:0000313" key="2">
    <source>
        <dbReference type="EMBL" id="WEG72708.1"/>
    </source>
</evidence>
<name>A0AAF0CTL4_9ENTE</name>
<evidence type="ECO:0000256" key="1">
    <source>
        <dbReference type="SAM" id="Phobius"/>
    </source>
</evidence>
<feature type="transmembrane region" description="Helical" evidence="1">
    <location>
        <begin position="165"/>
        <end position="182"/>
    </location>
</feature>
<reference evidence="2" key="1">
    <citation type="submission" date="2022-10" db="EMBL/GenBank/DDBJ databases">
        <title>Vagococcus sp. isolated from poultry meat.</title>
        <authorList>
            <person name="Johansson P."/>
            <person name="Bjorkroth J."/>
        </authorList>
    </citation>
    <scope>NUCLEOTIDE SEQUENCE</scope>
    <source>
        <strain evidence="2">STAA11</strain>
    </source>
</reference>
<gene>
    <name evidence="2" type="ORF">OL234_06880</name>
</gene>
<feature type="transmembrane region" description="Helical" evidence="1">
    <location>
        <begin position="20"/>
        <end position="37"/>
    </location>
</feature>